<dbReference type="RefSeq" id="WP_157355392.1">
    <property type="nucleotide sequence ID" value="NZ_WRPP01000001.1"/>
</dbReference>
<dbReference type="Proteomes" id="UP000466794">
    <property type="component" value="Unassembled WGS sequence"/>
</dbReference>
<sequence length="114" mass="12112">MSDDDLYIEPGMVSAAGNQLADIAAQAIKQTNQYFDSQAVAARDNPGFASGAKLIDFADKFHGEITGFITDLDTNAQQIVAAAQSYQTTDADNAGFLRELSALNGQTKPELPGR</sequence>
<keyword evidence="2" id="KW-1185">Reference proteome</keyword>
<organism evidence="1 2">
    <name type="scientific">Nocardia terrae</name>
    <dbReference type="NCBI Taxonomy" id="2675851"/>
    <lineage>
        <taxon>Bacteria</taxon>
        <taxon>Bacillati</taxon>
        <taxon>Actinomycetota</taxon>
        <taxon>Actinomycetes</taxon>
        <taxon>Mycobacteriales</taxon>
        <taxon>Nocardiaceae</taxon>
        <taxon>Nocardia</taxon>
    </lineage>
</organism>
<evidence type="ECO:0000313" key="2">
    <source>
        <dbReference type="Proteomes" id="UP000466794"/>
    </source>
</evidence>
<evidence type="ECO:0000313" key="1">
    <source>
        <dbReference type="EMBL" id="MVU76655.1"/>
    </source>
</evidence>
<dbReference type="EMBL" id="WRPP01000001">
    <property type="protein sequence ID" value="MVU76655.1"/>
    <property type="molecule type" value="Genomic_DNA"/>
</dbReference>
<name>A0A7K1UQM8_9NOCA</name>
<reference evidence="1 2" key="1">
    <citation type="submission" date="2019-12" db="EMBL/GenBank/DDBJ databases">
        <title>Nocardia sp. nov. ET3-3 isolated from soil.</title>
        <authorList>
            <person name="Kanchanasin P."/>
            <person name="Tanasupawat S."/>
            <person name="Yuki M."/>
            <person name="Kudo T."/>
        </authorList>
    </citation>
    <scope>NUCLEOTIDE SEQUENCE [LARGE SCALE GENOMIC DNA]</scope>
    <source>
        <strain evidence="1 2">ET3-3</strain>
    </source>
</reference>
<dbReference type="AlphaFoldDB" id="A0A7K1UQM8"/>
<accession>A0A7K1UQM8</accession>
<gene>
    <name evidence="1" type="ORF">GPX89_05270</name>
</gene>
<comment type="caution">
    <text evidence="1">The sequence shown here is derived from an EMBL/GenBank/DDBJ whole genome shotgun (WGS) entry which is preliminary data.</text>
</comment>
<proteinExistence type="predicted"/>
<protein>
    <submittedName>
        <fullName evidence="1">Uncharacterized protein</fullName>
    </submittedName>
</protein>